<dbReference type="Proteomes" id="UP000887563">
    <property type="component" value="Unplaced"/>
</dbReference>
<proteinExistence type="predicted"/>
<evidence type="ECO:0000313" key="2">
    <source>
        <dbReference type="WBParaSite" id="Minc3s01888g26979"/>
    </source>
</evidence>
<reference evidence="2" key="1">
    <citation type="submission" date="2022-11" db="UniProtKB">
        <authorList>
            <consortium name="WormBaseParasite"/>
        </authorList>
    </citation>
    <scope>IDENTIFICATION</scope>
</reference>
<name>A0A914MKC4_MELIC</name>
<accession>A0A914MKC4</accession>
<dbReference type="WBParaSite" id="Minc3s01888g26979">
    <property type="protein sequence ID" value="Minc3s01888g26979"/>
    <property type="gene ID" value="Minc3s01888g26979"/>
</dbReference>
<protein>
    <submittedName>
        <fullName evidence="2">Uncharacterized protein</fullName>
    </submittedName>
</protein>
<sequence length="272" mass="31146">MNFAILTDEMNGNVYDYGSSVLSNLEHKNIQEIVEADGAFALIGPDMNKEGKRLSAANFEIISVPEKSCLGSIELMINDAYVEKEFSCYKRSPNQCDQLGLENYNKHKKAFNEFLELSIKCPCDIEPRPAEITDDRLIVHPESRDKRSVINDSLIGTRDADGLVYGCEDADGTVIGDIVYMPGEIEQLIVDQRKCCKKGKNKRQTRVKRQFMNIGKDEMKQKMWKMPVIYAFSNEHTEWKETIKYALKNLRINTLCQKKIDAPIFLLLSRFI</sequence>
<keyword evidence="1" id="KW-1185">Reference proteome</keyword>
<evidence type="ECO:0000313" key="1">
    <source>
        <dbReference type="Proteomes" id="UP000887563"/>
    </source>
</evidence>
<organism evidence="1 2">
    <name type="scientific">Meloidogyne incognita</name>
    <name type="common">Southern root-knot nematode worm</name>
    <name type="synonym">Oxyuris incognita</name>
    <dbReference type="NCBI Taxonomy" id="6306"/>
    <lineage>
        <taxon>Eukaryota</taxon>
        <taxon>Metazoa</taxon>
        <taxon>Ecdysozoa</taxon>
        <taxon>Nematoda</taxon>
        <taxon>Chromadorea</taxon>
        <taxon>Rhabditida</taxon>
        <taxon>Tylenchina</taxon>
        <taxon>Tylenchomorpha</taxon>
        <taxon>Tylenchoidea</taxon>
        <taxon>Meloidogynidae</taxon>
        <taxon>Meloidogyninae</taxon>
        <taxon>Meloidogyne</taxon>
        <taxon>Meloidogyne incognita group</taxon>
    </lineage>
</organism>
<dbReference type="AlphaFoldDB" id="A0A914MKC4"/>